<gene>
    <name evidence="2" type="ORF">GW7_05330</name>
</gene>
<name>G5APY7_HETGA</name>
<reference evidence="2 3" key="1">
    <citation type="journal article" date="2011" name="Nature">
        <title>Genome sequencing reveals insights into physiology and longevity of the naked mole rat.</title>
        <authorList>
            <person name="Kim E.B."/>
            <person name="Fang X."/>
            <person name="Fushan A.A."/>
            <person name="Huang Z."/>
            <person name="Lobanov A.V."/>
            <person name="Han L."/>
            <person name="Marino S.M."/>
            <person name="Sun X."/>
            <person name="Turanov A.A."/>
            <person name="Yang P."/>
            <person name="Yim S.H."/>
            <person name="Zhao X."/>
            <person name="Kasaikina M.V."/>
            <person name="Stoletzki N."/>
            <person name="Peng C."/>
            <person name="Polak P."/>
            <person name="Xiong Z."/>
            <person name="Kiezun A."/>
            <person name="Zhu Y."/>
            <person name="Chen Y."/>
            <person name="Kryukov G.V."/>
            <person name="Zhang Q."/>
            <person name="Peshkin L."/>
            <person name="Yang L."/>
            <person name="Bronson R.T."/>
            <person name="Buffenstein R."/>
            <person name="Wang B."/>
            <person name="Han C."/>
            <person name="Li Q."/>
            <person name="Chen L."/>
            <person name="Zhao W."/>
            <person name="Sunyaev S.R."/>
            <person name="Park T.J."/>
            <person name="Zhang G."/>
            <person name="Wang J."/>
            <person name="Gladyshev V.N."/>
        </authorList>
    </citation>
    <scope>NUCLEOTIDE SEQUENCE [LARGE SCALE GENOMIC DNA]</scope>
</reference>
<evidence type="ECO:0000256" key="1">
    <source>
        <dbReference type="SAM" id="MobiDB-lite"/>
    </source>
</evidence>
<evidence type="ECO:0000313" key="3">
    <source>
        <dbReference type="Proteomes" id="UP000006813"/>
    </source>
</evidence>
<sequence length="83" mass="8499">MHTRGARGHAQTPARAQWPVHSQGPTRLLNPAEGPAAGPQALGRGRPEASSPPPRNQLLDACAGAARPPAGPWGSGCQRPGAR</sequence>
<dbReference type="Proteomes" id="UP000006813">
    <property type="component" value="Unassembled WGS sequence"/>
</dbReference>
<proteinExistence type="predicted"/>
<dbReference type="InParanoid" id="G5APY7"/>
<evidence type="ECO:0000313" key="2">
    <source>
        <dbReference type="EMBL" id="EHA99097.1"/>
    </source>
</evidence>
<dbReference type="AlphaFoldDB" id="G5APY7"/>
<organism evidence="2 3">
    <name type="scientific">Heterocephalus glaber</name>
    <name type="common">Naked mole rat</name>
    <dbReference type="NCBI Taxonomy" id="10181"/>
    <lineage>
        <taxon>Eukaryota</taxon>
        <taxon>Metazoa</taxon>
        <taxon>Chordata</taxon>
        <taxon>Craniata</taxon>
        <taxon>Vertebrata</taxon>
        <taxon>Euteleostomi</taxon>
        <taxon>Mammalia</taxon>
        <taxon>Eutheria</taxon>
        <taxon>Euarchontoglires</taxon>
        <taxon>Glires</taxon>
        <taxon>Rodentia</taxon>
        <taxon>Hystricomorpha</taxon>
        <taxon>Bathyergidae</taxon>
        <taxon>Heterocephalus</taxon>
    </lineage>
</organism>
<feature type="region of interest" description="Disordered" evidence="1">
    <location>
        <begin position="1"/>
        <end position="83"/>
    </location>
</feature>
<accession>G5APY7</accession>
<dbReference type="EMBL" id="JH166403">
    <property type="protein sequence ID" value="EHA99097.1"/>
    <property type="molecule type" value="Genomic_DNA"/>
</dbReference>
<protein>
    <submittedName>
        <fullName evidence="2">Uncharacterized protein</fullName>
    </submittedName>
</protein>